<keyword evidence="1" id="KW-0808">Transferase</keyword>
<feature type="compositionally biased region" description="Polar residues" evidence="3">
    <location>
        <begin position="8"/>
        <end position="17"/>
    </location>
</feature>
<feature type="region of interest" description="Disordered" evidence="3">
    <location>
        <begin position="255"/>
        <end position="278"/>
    </location>
</feature>
<evidence type="ECO:0000259" key="4">
    <source>
        <dbReference type="Pfam" id="PF16911"/>
    </source>
</evidence>
<keyword evidence="6" id="KW-1185">Reference proteome</keyword>
<evidence type="ECO:0000256" key="3">
    <source>
        <dbReference type="SAM" id="MobiDB-lite"/>
    </source>
</evidence>
<keyword evidence="2" id="KW-0012">Acyltransferase</keyword>
<proteinExistence type="predicted"/>
<evidence type="ECO:0000256" key="1">
    <source>
        <dbReference type="ARBA" id="ARBA00022679"/>
    </source>
</evidence>
<gene>
    <name evidence="5" type="ORF">KC19_10G072200</name>
</gene>
<name>A0A8T0GJ58_CERPU</name>
<feature type="region of interest" description="Disordered" evidence="3">
    <location>
        <begin position="132"/>
        <end position="170"/>
    </location>
</feature>
<dbReference type="EMBL" id="CM026431">
    <property type="protein sequence ID" value="KAG0559020.1"/>
    <property type="molecule type" value="Genomic_DNA"/>
</dbReference>
<accession>A0A8T0GJ58</accession>
<dbReference type="Pfam" id="PF16911">
    <property type="entry name" value="PapA_C"/>
    <property type="match status" value="1"/>
</dbReference>
<dbReference type="PANTHER" id="PTHR34375">
    <property type="entry name" value="GATA ZINC FINGER PROTEIN-RELATED"/>
    <property type="match status" value="1"/>
</dbReference>
<dbReference type="GO" id="GO:0016746">
    <property type="term" value="F:acyltransferase activity"/>
    <property type="evidence" value="ECO:0007669"/>
    <property type="project" value="UniProtKB-KW"/>
</dbReference>
<dbReference type="Gene3D" id="3.30.559.30">
    <property type="entry name" value="Nonribosomal peptide synthetase, condensation domain"/>
    <property type="match status" value="1"/>
</dbReference>
<dbReference type="InterPro" id="IPR023213">
    <property type="entry name" value="CAT-like_dom_sf"/>
</dbReference>
<comment type="caution">
    <text evidence="5">The sequence shown here is derived from an EMBL/GenBank/DDBJ whole genome shotgun (WGS) entry which is preliminary data.</text>
</comment>
<evidence type="ECO:0000256" key="2">
    <source>
        <dbReference type="ARBA" id="ARBA00023315"/>
    </source>
</evidence>
<evidence type="ECO:0000313" key="6">
    <source>
        <dbReference type="Proteomes" id="UP000822688"/>
    </source>
</evidence>
<sequence length="548" mass="60357">MVTMPVETLQSSDALQSEQRRTCSDYEPTINGNSNAKCPEDEEISLEGPYDRLLGDTEHNWCRAVSVGTGITVLGFLFTNPLNVSDLQTAIDVVQVQHPRLRSQLLWIHGRPAFQVCNEPIVKVEVVEKQEESENNKVVSDDEESTPSETVIDHLDGEDQQQSTPASSEDCDAKGWLKFVEDELNTNIWPQKEHCVQPVQLFVVRLYHLPENRSVMILRLHTAACDRVSAATVSTDILKALFKIVKGELAAPAVSHDTEAEPLPLQEDTEMEDKNSGTDLPPVEATIPPGKANKPFWAHGIDLLGYSLGSRRHALLPFHDSESPRRTGLICSSLSFDHTQALLQACANAKASLYGALCAAGLKAAAAAKQLGNRAEHYAVISLVDCRKLLEPSISDNTVGFYHSALMLTHHVNEKAEFWDLARRCSSSLDNAMNNRKHFTDMGDLNYLMYQAISHPNLTPASSLRTSLLVTFRDTLSDEVGDWAAAIGVEDFVGCSSIHGVGPSLAIFDAIRNGELHCANVFPAPLHSRSQMQAYVDTMMGYLVEFLP</sequence>
<dbReference type="AlphaFoldDB" id="A0A8T0GJ58"/>
<dbReference type="InterPro" id="IPR031641">
    <property type="entry name" value="PapA_C"/>
</dbReference>
<dbReference type="Gene3D" id="3.30.559.10">
    <property type="entry name" value="Chloramphenicol acetyltransferase-like domain"/>
    <property type="match status" value="1"/>
</dbReference>
<reference evidence="5" key="1">
    <citation type="submission" date="2020-06" db="EMBL/GenBank/DDBJ databases">
        <title>WGS assembly of Ceratodon purpureus strain R40.</title>
        <authorList>
            <person name="Carey S.B."/>
            <person name="Jenkins J."/>
            <person name="Shu S."/>
            <person name="Lovell J.T."/>
            <person name="Sreedasyam A."/>
            <person name="Maumus F."/>
            <person name="Tiley G.P."/>
            <person name="Fernandez-Pozo N."/>
            <person name="Barry K."/>
            <person name="Chen C."/>
            <person name="Wang M."/>
            <person name="Lipzen A."/>
            <person name="Daum C."/>
            <person name="Saski C.A."/>
            <person name="Payton A.C."/>
            <person name="Mcbreen J.C."/>
            <person name="Conrad R.E."/>
            <person name="Kollar L.M."/>
            <person name="Olsson S."/>
            <person name="Huttunen S."/>
            <person name="Landis J.B."/>
            <person name="Wickett N.J."/>
            <person name="Johnson M.G."/>
            <person name="Rensing S.A."/>
            <person name="Grimwood J."/>
            <person name="Schmutz J."/>
            <person name="Mcdaniel S.F."/>
        </authorList>
    </citation>
    <scope>NUCLEOTIDE SEQUENCE</scope>
    <source>
        <strain evidence="5">R40</strain>
    </source>
</reference>
<dbReference type="Proteomes" id="UP000822688">
    <property type="component" value="Chromosome 10"/>
</dbReference>
<feature type="domain" description="Phthiocerol/phthiodiolone dimycocerosyl transferase C-terminal" evidence="4">
    <location>
        <begin position="334"/>
        <end position="435"/>
    </location>
</feature>
<dbReference type="PANTHER" id="PTHR34375:SF2">
    <property type="entry name" value="GATA ZINC FINGER PROTEIN"/>
    <property type="match status" value="1"/>
</dbReference>
<dbReference type="SUPFAM" id="SSF52777">
    <property type="entry name" value="CoA-dependent acyltransferases"/>
    <property type="match status" value="2"/>
</dbReference>
<protein>
    <recommendedName>
        <fullName evidence="4">Phthiocerol/phthiodiolone dimycocerosyl transferase C-terminal domain-containing protein</fullName>
    </recommendedName>
</protein>
<feature type="region of interest" description="Disordered" evidence="3">
    <location>
        <begin position="1"/>
        <end position="34"/>
    </location>
</feature>
<evidence type="ECO:0000313" key="5">
    <source>
        <dbReference type="EMBL" id="KAG0559020.1"/>
    </source>
</evidence>
<organism evidence="5 6">
    <name type="scientific">Ceratodon purpureus</name>
    <name type="common">Fire moss</name>
    <name type="synonym">Dicranum purpureum</name>
    <dbReference type="NCBI Taxonomy" id="3225"/>
    <lineage>
        <taxon>Eukaryota</taxon>
        <taxon>Viridiplantae</taxon>
        <taxon>Streptophyta</taxon>
        <taxon>Embryophyta</taxon>
        <taxon>Bryophyta</taxon>
        <taxon>Bryophytina</taxon>
        <taxon>Bryopsida</taxon>
        <taxon>Dicranidae</taxon>
        <taxon>Pseudoditrichales</taxon>
        <taxon>Ditrichaceae</taxon>
        <taxon>Ceratodon</taxon>
    </lineage>
</organism>